<evidence type="ECO:0000313" key="4">
    <source>
        <dbReference type="Proteomes" id="UP000533017"/>
    </source>
</evidence>
<evidence type="ECO:0000313" key="1">
    <source>
        <dbReference type="EMBL" id="NYH85160.1"/>
    </source>
</evidence>
<keyword evidence="4" id="KW-1185">Reference proteome</keyword>
<protein>
    <submittedName>
        <fullName evidence="1">Ribosomal protein S18 acetylase RimI-like enzyme</fullName>
    </submittedName>
</protein>
<reference evidence="2 3" key="1">
    <citation type="submission" date="2016-10" db="EMBL/GenBank/DDBJ databases">
        <authorList>
            <person name="de Groot N.N."/>
        </authorList>
    </citation>
    <scope>NUCLEOTIDE SEQUENCE [LARGE SCALE GENOMIC DNA]</scope>
    <source>
        <strain evidence="2 3">CPCC 202808</strain>
    </source>
</reference>
<dbReference type="STRING" id="504797.SAMN05421678_111131"/>
<dbReference type="Proteomes" id="UP000533017">
    <property type="component" value="Unassembled WGS sequence"/>
</dbReference>
<dbReference type="AlphaFoldDB" id="A0A1I2WYM4"/>
<evidence type="ECO:0000313" key="2">
    <source>
        <dbReference type="EMBL" id="SFH05536.1"/>
    </source>
</evidence>
<gene>
    <name evidence="1" type="ORF">FHR37_004011</name>
    <name evidence="2" type="ORF">SAMN05421678_111131</name>
</gene>
<dbReference type="EMBL" id="JACBZA010000001">
    <property type="protein sequence ID" value="NYH85160.1"/>
    <property type="molecule type" value="Genomic_DNA"/>
</dbReference>
<sequence>MTHRRLPAARELARCFLAAQHPVTRQWVDDAVRLDLLTANRAEDVTLATDLELAALRARRFAPHLPAETFLNRWTEVEGDLAAMMSMRYEGGDPRLPFVDATVTSRPFTARDLPALAKAGAEAYPALRPRYLRLWSARPVGWFAGTGSDRRFLAGPVAALRAGFERTPPTELTLTPATTLEHYEDAERAYADVDVNHPLHPTQATIADREALAETLAAGMLFDVRVGADWAGYVAVTTTATGDTLGMPAYVVQELVLARRFRGRGFGPHLTTLLARALPDDGRRVLVGTVHSGNRGAREAAERAGRVDVGGWIQVPLATA</sequence>
<evidence type="ECO:0000313" key="3">
    <source>
        <dbReference type="Proteomes" id="UP000199052"/>
    </source>
</evidence>
<name>A0A1I2WYM4_9ACTN</name>
<accession>A0A1I2WYM4</accession>
<dbReference type="Proteomes" id="UP000199052">
    <property type="component" value="Unassembled WGS sequence"/>
</dbReference>
<dbReference type="SUPFAM" id="SSF55729">
    <property type="entry name" value="Acyl-CoA N-acyltransferases (Nat)"/>
    <property type="match status" value="1"/>
</dbReference>
<dbReference type="InterPro" id="IPR016181">
    <property type="entry name" value="Acyl_CoA_acyltransferase"/>
</dbReference>
<reference evidence="1 4" key="2">
    <citation type="submission" date="2020-07" db="EMBL/GenBank/DDBJ databases">
        <title>Sequencing the genomes of 1000 actinobacteria strains.</title>
        <authorList>
            <person name="Klenk H.-P."/>
        </authorList>
    </citation>
    <scope>NUCLEOTIDE SEQUENCE [LARGE SCALE GENOMIC DNA]</scope>
    <source>
        <strain evidence="1 4">DSM 45117</strain>
    </source>
</reference>
<dbReference type="EMBL" id="FOOI01000011">
    <property type="protein sequence ID" value="SFH05536.1"/>
    <property type="molecule type" value="Genomic_DNA"/>
</dbReference>
<organism evidence="2 3">
    <name type="scientific">Actinopolymorpha cephalotaxi</name>
    <dbReference type="NCBI Taxonomy" id="504797"/>
    <lineage>
        <taxon>Bacteria</taxon>
        <taxon>Bacillati</taxon>
        <taxon>Actinomycetota</taxon>
        <taxon>Actinomycetes</taxon>
        <taxon>Propionibacteriales</taxon>
        <taxon>Actinopolymorphaceae</taxon>
        <taxon>Actinopolymorpha</taxon>
    </lineage>
</organism>
<dbReference type="RefSeq" id="WP_237768931.1">
    <property type="nucleotide sequence ID" value="NZ_FOOI01000011.1"/>
</dbReference>
<proteinExistence type="predicted"/>
<dbReference type="Gene3D" id="3.40.630.30">
    <property type="match status" value="1"/>
</dbReference>